<feature type="region of interest" description="Disordered" evidence="2">
    <location>
        <begin position="348"/>
        <end position="367"/>
    </location>
</feature>
<comment type="similarity">
    <text evidence="1">Belongs to the LytR/CpsA/Psr (LCP) family.</text>
</comment>
<evidence type="ECO:0000313" key="5">
    <source>
        <dbReference type="EMBL" id="MEU9580985.1"/>
    </source>
</evidence>
<proteinExistence type="inferred from homology"/>
<feature type="compositionally biased region" description="Basic and acidic residues" evidence="2">
    <location>
        <begin position="1"/>
        <end position="16"/>
    </location>
</feature>
<accession>A0ABV3EXP8</accession>
<dbReference type="RefSeq" id="WP_359277168.1">
    <property type="nucleotide sequence ID" value="NZ_JBEZNA010000095.1"/>
</dbReference>
<comment type="caution">
    <text evidence="5">The sequence shown here is derived from an EMBL/GenBank/DDBJ whole genome shotgun (WGS) entry which is preliminary data.</text>
</comment>
<evidence type="ECO:0000259" key="4">
    <source>
        <dbReference type="Pfam" id="PF03816"/>
    </source>
</evidence>
<keyword evidence="3" id="KW-0812">Transmembrane</keyword>
<protein>
    <submittedName>
        <fullName evidence="5">LCP family protein</fullName>
    </submittedName>
</protein>
<dbReference type="NCBIfam" id="TIGR00350">
    <property type="entry name" value="lytR_cpsA_psr"/>
    <property type="match status" value="1"/>
</dbReference>
<feature type="domain" description="Cell envelope-related transcriptional attenuator" evidence="4">
    <location>
        <begin position="112"/>
        <end position="267"/>
    </location>
</feature>
<evidence type="ECO:0000256" key="1">
    <source>
        <dbReference type="ARBA" id="ARBA00006068"/>
    </source>
</evidence>
<evidence type="ECO:0000256" key="3">
    <source>
        <dbReference type="SAM" id="Phobius"/>
    </source>
</evidence>
<keyword evidence="3" id="KW-1133">Transmembrane helix</keyword>
<sequence length="367" mass="39442">MTRAENEEPPGSDDRPRRGHGSRGRRRPRRRVFRRIVIGCAVLALVAGGTAWWMYEDLDGNITAVDLEEALGDDRPAKEPAARGALDILVLGSDSRAGDNAALDGGEAGGARSDTALVVHVAEGRSEAVAVSVPRDTLVDRPACRRADGTEVPPAKRVMFNSVYSQVGSACTLKTVETMSGVRIDHLMEIDFAGFKTLVDELGGVTVDVEEPIRDTKGGFTLEPGRHRLDGTESLRFVRTRHGYGDGSDLGRIGLQQQFLVALIGEVRRQDLLGDPVRTYRIADSLTGALTTDSDLASLTSLAEFGRSLQGIDPSALDTVTLPVKYDTADPNRVVPAQPLAEEVWEALRNDRPIPESARRSPAGGGS</sequence>
<feature type="transmembrane region" description="Helical" evidence="3">
    <location>
        <begin position="32"/>
        <end position="55"/>
    </location>
</feature>
<dbReference type="InterPro" id="IPR004474">
    <property type="entry name" value="LytR_CpsA_psr"/>
</dbReference>
<dbReference type="Proteomes" id="UP001551584">
    <property type="component" value="Unassembled WGS sequence"/>
</dbReference>
<evidence type="ECO:0000256" key="2">
    <source>
        <dbReference type="SAM" id="MobiDB-lite"/>
    </source>
</evidence>
<dbReference type="Gene3D" id="3.40.630.190">
    <property type="entry name" value="LCP protein"/>
    <property type="match status" value="1"/>
</dbReference>
<keyword evidence="3" id="KW-0472">Membrane</keyword>
<feature type="compositionally biased region" description="Basic residues" evidence="2">
    <location>
        <begin position="17"/>
        <end position="27"/>
    </location>
</feature>
<evidence type="ECO:0000313" key="6">
    <source>
        <dbReference type="Proteomes" id="UP001551584"/>
    </source>
</evidence>
<reference evidence="5 6" key="1">
    <citation type="submission" date="2024-06" db="EMBL/GenBank/DDBJ databases">
        <title>The Natural Products Discovery Center: Release of the First 8490 Sequenced Strains for Exploring Actinobacteria Biosynthetic Diversity.</title>
        <authorList>
            <person name="Kalkreuter E."/>
            <person name="Kautsar S.A."/>
            <person name="Yang D."/>
            <person name="Bader C.D."/>
            <person name="Teijaro C.N."/>
            <person name="Fluegel L."/>
            <person name="Davis C.M."/>
            <person name="Simpson J.R."/>
            <person name="Lauterbach L."/>
            <person name="Steele A.D."/>
            <person name="Gui C."/>
            <person name="Meng S."/>
            <person name="Li G."/>
            <person name="Viehrig K."/>
            <person name="Ye F."/>
            <person name="Su P."/>
            <person name="Kiefer A.F."/>
            <person name="Nichols A."/>
            <person name="Cepeda A.J."/>
            <person name="Yan W."/>
            <person name="Fan B."/>
            <person name="Jiang Y."/>
            <person name="Adhikari A."/>
            <person name="Zheng C.-J."/>
            <person name="Schuster L."/>
            <person name="Cowan T.M."/>
            <person name="Smanski M.J."/>
            <person name="Chevrette M.G."/>
            <person name="De Carvalho L.P.S."/>
            <person name="Shen B."/>
        </authorList>
    </citation>
    <scope>NUCLEOTIDE SEQUENCE [LARGE SCALE GENOMIC DNA]</scope>
    <source>
        <strain evidence="5 6">NPDC048117</strain>
    </source>
</reference>
<dbReference type="PANTHER" id="PTHR33392">
    <property type="entry name" value="POLYISOPRENYL-TEICHOIC ACID--PEPTIDOGLYCAN TEICHOIC ACID TRANSFERASE TAGU"/>
    <property type="match status" value="1"/>
</dbReference>
<name>A0ABV3EXP8_9ACTN</name>
<feature type="region of interest" description="Disordered" evidence="2">
    <location>
        <begin position="1"/>
        <end position="27"/>
    </location>
</feature>
<dbReference type="PANTHER" id="PTHR33392:SF6">
    <property type="entry name" value="POLYISOPRENYL-TEICHOIC ACID--PEPTIDOGLYCAN TEICHOIC ACID TRANSFERASE TAGU"/>
    <property type="match status" value="1"/>
</dbReference>
<feature type="compositionally biased region" description="Basic and acidic residues" evidence="2">
    <location>
        <begin position="348"/>
        <end position="359"/>
    </location>
</feature>
<dbReference type="InterPro" id="IPR050922">
    <property type="entry name" value="LytR/CpsA/Psr_CW_biosynth"/>
</dbReference>
<gene>
    <name evidence="5" type="ORF">AB0D95_27580</name>
</gene>
<dbReference type="EMBL" id="JBEZNA010000095">
    <property type="protein sequence ID" value="MEU9580985.1"/>
    <property type="molecule type" value="Genomic_DNA"/>
</dbReference>
<dbReference type="Pfam" id="PF03816">
    <property type="entry name" value="LytR_cpsA_psr"/>
    <property type="match status" value="1"/>
</dbReference>
<keyword evidence="6" id="KW-1185">Reference proteome</keyword>
<organism evidence="5 6">
    <name type="scientific">Streptomyces chilikensis</name>
    <dbReference type="NCBI Taxonomy" id="1194079"/>
    <lineage>
        <taxon>Bacteria</taxon>
        <taxon>Bacillati</taxon>
        <taxon>Actinomycetota</taxon>
        <taxon>Actinomycetes</taxon>
        <taxon>Kitasatosporales</taxon>
        <taxon>Streptomycetaceae</taxon>
        <taxon>Streptomyces</taxon>
    </lineage>
</organism>